<evidence type="ECO:0000256" key="1">
    <source>
        <dbReference type="SAM" id="MobiDB-lite"/>
    </source>
</evidence>
<evidence type="ECO:0000313" key="2">
    <source>
        <dbReference type="EMBL" id="GJN35093.1"/>
    </source>
</evidence>
<dbReference type="EMBL" id="BQKI01000086">
    <property type="protein sequence ID" value="GJN35093.1"/>
    <property type="molecule type" value="Genomic_DNA"/>
</dbReference>
<sequence length="185" mass="20106">MRFRRVKSTNKSRKSSAPLQNGEKKIDGGANTNSRQVAPETHLGTVDYGKQSYSFETSVGSSIDDTFFEAYPWLDSDCDDEFYSVNGDLTPARSITSQSSKTIPPGSPKLLTLGAILKAEPLKLPSPQKKLADLLRESQDDDSEVGGPDDLSRGDSFRAGQEAGRCCMPQLARAVSCNGRGKRNK</sequence>
<dbReference type="InterPro" id="IPR038947">
    <property type="entry name" value="At3g27210-like"/>
</dbReference>
<dbReference type="Proteomes" id="UP001054889">
    <property type="component" value="Unassembled WGS sequence"/>
</dbReference>
<feature type="region of interest" description="Disordered" evidence="1">
    <location>
        <begin position="1"/>
        <end position="43"/>
    </location>
</feature>
<accession>A0AAV5FK30</accession>
<dbReference type="PANTHER" id="PTHR34280:SF1">
    <property type="entry name" value="EXPRESSED PROTEIN"/>
    <property type="match status" value="1"/>
</dbReference>
<protein>
    <submittedName>
        <fullName evidence="2">Uncharacterized protein</fullName>
    </submittedName>
</protein>
<organism evidence="2 3">
    <name type="scientific">Eleusine coracana subsp. coracana</name>
    <dbReference type="NCBI Taxonomy" id="191504"/>
    <lineage>
        <taxon>Eukaryota</taxon>
        <taxon>Viridiplantae</taxon>
        <taxon>Streptophyta</taxon>
        <taxon>Embryophyta</taxon>
        <taxon>Tracheophyta</taxon>
        <taxon>Spermatophyta</taxon>
        <taxon>Magnoliopsida</taxon>
        <taxon>Liliopsida</taxon>
        <taxon>Poales</taxon>
        <taxon>Poaceae</taxon>
        <taxon>PACMAD clade</taxon>
        <taxon>Chloridoideae</taxon>
        <taxon>Cynodonteae</taxon>
        <taxon>Eleusininae</taxon>
        <taxon>Eleusine</taxon>
    </lineage>
</organism>
<reference evidence="2" key="2">
    <citation type="submission" date="2021-12" db="EMBL/GenBank/DDBJ databases">
        <title>Resequencing data analysis of finger millet.</title>
        <authorList>
            <person name="Hatakeyama M."/>
            <person name="Aluri S."/>
            <person name="Balachadran M.T."/>
            <person name="Sivarajan S.R."/>
            <person name="Poveda L."/>
            <person name="Shimizu-Inatsugi R."/>
            <person name="Schlapbach R."/>
            <person name="Sreeman S.M."/>
            <person name="Shimizu K.K."/>
        </authorList>
    </citation>
    <scope>NUCLEOTIDE SEQUENCE</scope>
</reference>
<proteinExistence type="predicted"/>
<feature type="region of interest" description="Disordered" evidence="1">
    <location>
        <begin position="128"/>
        <end position="157"/>
    </location>
</feature>
<gene>
    <name evidence="2" type="primary">gb23826</name>
    <name evidence="2" type="ORF">PR202_gb23826</name>
</gene>
<evidence type="ECO:0000313" key="3">
    <source>
        <dbReference type="Proteomes" id="UP001054889"/>
    </source>
</evidence>
<feature type="compositionally biased region" description="Basic residues" evidence="1">
    <location>
        <begin position="1"/>
        <end position="14"/>
    </location>
</feature>
<dbReference type="PANTHER" id="PTHR34280">
    <property type="entry name" value="OS01G0920100 PROTEIN"/>
    <property type="match status" value="1"/>
</dbReference>
<keyword evidence="3" id="KW-1185">Reference proteome</keyword>
<dbReference type="AlphaFoldDB" id="A0AAV5FK30"/>
<name>A0AAV5FK30_ELECO</name>
<comment type="caution">
    <text evidence="2">The sequence shown here is derived from an EMBL/GenBank/DDBJ whole genome shotgun (WGS) entry which is preliminary data.</text>
</comment>
<reference evidence="2" key="1">
    <citation type="journal article" date="2018" name="DNA Res.">
        <title>Multiple hybrid de novo genome assembly of finger millet, an orphan allotetraploid crop.</title>
        <authorList>
            <person name="Hatakeyama M."/>
            <person name="Aluri S."/>
            <person name="Balachadran M.T."/>
            <person name="Sivarajan S.R."/>
            <person name="Patrignani A."/>
            <person name="Gruter S."/>
            <person name="Poveda L."/>
            <person name="Shimizu-Inatsugi R."/>
            <person name="Baeten J."/>
            <person name="Francoijs K.J."/>
            <person name="Nataraja K.N."/>
            <person name="Reddy Y.A.N."/>
            <person name="Phadnis S."/>
            <person name="Ravikumar R.L."/>
            <person name="Schlapbach R."/>
            <person name="Sreeman S.M."/>
            <person name="Shimizu K.K."/>
        </authorList>
    </citation>
    <scope>NUCLEOTIDE SEQUENCE</scope>
</reference>